<evidence type="ECO:0000313" key="1">
    <source>
        <dbReference type="EMBL" id="GAH42277.1"/>
    </source>
</evidence>
<gene>
    <name evidence="1" type="ORF">S03H2_24850</name>
</gene>
<dbReference type="EMBL" id="BARU01013912">
    <property type="protein sequence ID" value="GAH42277.1"/>
    <property type="molecule type" value="Genomic_DNA"/>
</dbReference>
<organism evidence="1">
    <name type="scientific">marine sediment metagenome</name>
    <dbReference type="NCBI Taxonomy" id="412755"/>
    <lineage>
        <taxon>unclassified sequences</taxon>
        <taxon>metagenomes</taxon>
        <taxon>ecological metagenomes</taxon>
    </lineage>
</organism>
<reference evidence="1" key="1">
    <citation type="journal article" date="2014" name="Front. Microbiol.">
        <title>High frequency of phylogenetically diverse reductive dehalogenase-homologous genes in deep subseafloor sedimentary metagenomes.</title>
        <authorList>
            <person name="Kawai M."/>
            <person name="Futagami T."/>
            <person name="Toyoda A."/>
            <person name="Takaki Y."/>
            <person name="Nishi S."/>
            <person name="Hori S."/>
            <person name="Arai W."/>
            <person name="Tsubouchi T."/>
            <person name="Morono Y."/>
            <person name="Uchiyama I."/>
            <person name="Ito T."/>
            <person name="Fujiyama A."/>
            <person name="Inagaki F."/>
            <person name="Takami H."/>
        </authorList>
    </citation>
    <scope>NUCLEOTIDE SEQUENCE</scope>
    <source>
        <strain evidence="1">Expedition CK06-06</strain>
    </source>
</reference>
<sequence>GKTIFRLENGQEWTQAESGQFSNGKYDHPKVKIKPMLLGSWLMYVEPCGCSVRVERTK</sequence>
<accession>X1FBD5</accession>
<feature type="non-terminal residue" evidence="1">
    <location>
        <position position="1"/>
    </location>
</feature>
<protein>
    <submittedName>
        <fullName evidence="1">Uncharacterized protein</fullName>
    </submittedName>
</protein>
<comment type="caution">
    <text evidence="1">The sequence shown here is derived from an EMBL/GenBank/DDBJ whole genome shotgun (WGS) entry which is preliminary data.</text>
</comment>
<name>X1FBD5_9ZZZZ</name>
<dbReference type="AlphaFoldDB" id="X1FBD5"/>
<proteinExistence type="predicted"/>